<dbReference type="AlphaFoldDB" id="A0A9P5PIQ7"/>
<proteinExistence type="predicted"/>
<dbReference type="InterPro" id="IPR046521">
    <property type="entry name" value="DUF6698"/>
</dbReference>
<reference evidence="2" key="1">
    <citation type="submission" date="2020-11" db="EMBL/GenBank/DDBJ databases">
        <authorList>
            <consortium name="DOE Joint Genome Institute"/>
            <person name="Ahrendt S."/>
            <person name="Riley R."/>
            <person name="Andreopoulos W."/>
            <person name="Labutti K."/>
            <person name="Pangilinan J."/>
            <person name="Ruiz-Duenas F.J."/>
            <person name="Barrasa J.M."/>
            <person name="Sanchez-Garcia M."/>
            <person name="Camarero S."/>
            <person name="Miyauchi S."/>
            <person name="Serrano A."/>
            <person name="Linde D."/>
            <person name="Babiker R."/>
            <person name="Drula E."/>
            <person name="Ayuso-Fernandez I."/>
            <person name="Pacheco R."/>
            <person name="Padilla G."/>
            <person name="Ferreira P."/>
            <person name="Barriuso J."/>
            <person name="Kellner H."/>
            <person name="Castanera R."/>
            <person name="Alfaro M."/>
            <person name="Ramirez L."/>
            <person name="Pisabarro A.G."/>
            <person name="Kuo A."/>
            <person name="Tritt A."/>
            <person name="Lipzen A."/>
            <person name="He G."/>
            <person name="Yan M."/>
            <person name="Ng V."/>
            <person name="Cullen D."/>
            <person name="Martin F."/>
            <person name="Rosso M.-N."/>
            <person name="Henrissat B."/>
            <person name="Hibbett D."/>
            <person name="Martinez A.T."/>
            <person name="Grigoriev I.V."/>
        </authorList>
    </citation>
    <scope>NUCLEOTIDE SEQUENCE</scope>
    <source>
        <strain evidence="2">AH 40177</strain>
    </source>
</reference>
<organism evidence="2 3">
    <name type="scientific">Rhodocollybia butyracea</name>
    <dbReference type="NCBI Taxonomy" id="206335"/>
    <lineage>
        <taxon>Eukaryota</taxon>
        <taxon>Fungi</taxon>
        <taxon>Dikarya</taxon>
        <taxon>Basidiomycota</taxon>
        <taxon>Agaricomycotina</taxon>
        <taxon>Agaricomycetes</taxon>
        <taxon>Agaricomycetidae</taxon>
        <taxon>Agaricales</taxon>
        <taxon>Marasmiineae</taxon>
        <taxon>Omphalotaceae</taxon>
        <taxon>Rhodocollybia</taxon>
    </lineage>
</organism>
<comment type="caution">
    <text evidence="2">The sequence shown here is derived from an EMBL/GenBank/DDBJ whole genome shotgun (WGS) entry which is preliminary data.</text>
</comment>
<protein>
    <submittedName>
        <fullName evidence="2">Uncharacterized protein</fullName>
    </submittedName>
</protein>
<dbReference type="Pfam" id="PF20414">
    <property type="entry name" value="DUF6698"/>
    <property type="match status" value="1"/>
</dbReference>
<dbReference type="OrthoDB" id="2662502at2759"/>
<gene>
    <name evidence="2" type="ORF">BDP27DRAFT_1230969</name>
</gene>
<dbReference type="Proteomes" id="UP000772434">
    <property type="component" value="Unassembled WGS sequence"/>
</dbReference>
<feature type="region of interest" description="Disordered" evidence="1">
    <location>
        <begin position="1"/>
        <end position="21"/>
    </location>
</feature>
<dbReference type="EMBL" id="JADNRY010000131">
    <property type="protein sequence ID" value="KAF9064121.1"/>
    <property type="molecule type" value="Genomic_DNA"/>
</dbReference>
<evidence type="ECO:0000313" key="2">
    <source>
        <dbReference type="EMBL" id="KAF9064121.1"/>
    </source>
</evidence>
<sequence>LKQSSATWLNSRPAGQRADPPLSAVSRIGRGFTHDLTGKLICPIEFDWDNRMTREAIRSKNLNVSNSFFIRAFYRNEEGNPLDIEHGFLRSTLLIQTWRQCFLSNGEIEGELGAGSSDDNNDSAPAPTPAHKRAKNSTKLFIAAILDLKTVPPRSIAYVCVMLRFALSPVTTWGSDGTFNYEGLYNTIVDYFEQVKPGSRGDKHVKELLSWWTT</sequence>
<name>A0A9P5PIQ7_9AGAR</name>
<accession>A0A9P5PIQ7</accession>
<feature type="compositionally biased region" description="Polar residues" evidence="1">
    <location>
        <begin position="1"/>
        <end position="10"/>
    </location>
</feature>
<evidence type="ECO:0000256" key="1">
    <source>
        <dbReference type="SAM" id="MobiDB-lite"/>
    </source>
</evidence>
<keyword evidence="3" id="KW-1185">Reference proteome</keyword>
<feature type="non-terminal residue" evidence="2">
    <location>
        <position position="1"/>
    </location>
</feature>
<feature type="region of interest" description="Disordered" evidence="1">
    <location>
        <begin position="113"/>
        <end position="132"/>
    </location>
</feature>
<evidence type="ECO:0000313" key="3">
    <source>
        <dbReference type="Proteomes" id="UP000772434"/>
    </source>
</evidence>